<evidence type="ECO:0000313" key="9">
    <source>
        <dbReference type="Proteomes" id="UP000245119"/>
    </source>
</evidence>
<dbReference type="GO" id="GO:0004888">
    <property type="term" value="F:transmembrane signaling receptor activity"/>
    <property type="evidence" value="ECO:0007669"/>
    <property type="project" value="InterPro"/>
</dbReference>
<feature type="transmembrane region" description="Helical" evidence="5">
    <location>
        <begin position="210"/>
        <end position="234"/>
    </location>
</feature>
<comment type="caution">
    <text evidence="5">Lacks conserved residue(s) required for the propagation of feature annotation.</text>
</comment>
<keyword evidence="5" id="KW-0406">Ion transport</keyword>
<dbReference type="InterPro" id="IPR006029">
    <property type="entry name" value="Neurotrans-gated_channel_TM"/>
</dbReference>
<dbReference type="PROSITE" id="PS00236">
    <property type="entry name" value="NEUROTR_ION_CHANNEL"/>
    <property type="match status" value="1"/>
</dbReference>
<reference evidence="8 9" key="1">
    <citation type="submission" date="2018-04" db="EMBL/GenBank/DDBJ databases">
        <title>The genome of golden apple snail Pomacea canaliculata provides insight into stress tolerance and invasive adaptation.</title>
        <authorList>
            <person name="Liu C."/>
            <person name="Liu B."/>
            <person name="Ren Y."/>
            <person name="Zhang Y."/>
            <person name="Wang H."/>
            <person name="Li S."/>
            <person name="Jiang F."/>
            <person name="Yin L."/>
            <person name="Zhang G."/>
            <person name="Qian W."/>
            <person name="Fan W."/>
        </authorList>
    </citation>
    <scope>NUCLEOTIDE SEQUENCE [LARGE SCALE GENOMIC DNA]</scope>
    <source>
        <strain evidence="8">SZHN2017</strain>
        <tissue evidence="8">Muscle</tissue>
    </source>
</reference>
<dbReference type="SUPFAM" id="SSF63712">
    <property type="entry name" value="Nicotinic receptor ligand binding domain-like"/>
    <property type="match status" value="1"/>
</dbReference>
<dbReference type="GO" id="GO:0016020">
    <property type="term" value="C:membrane"/>
    <property type="evidence" value="ECO:0007669"/>
    <property type="project" value="UniProtKB-SubCell"/>
</dbReference>
<evidence type="ECO:0000259" key="7">
    <source>
        <dbReference type="Pfam" id="PF02932"/>
    </source>
</evidence>
<evidence type="ECO:0000256" key="1">
    <source>
        <dbReference type="ARBA" id="ARBA00004141"/>
    </source>
</evidence>
<dbReference type="Proteomes" id="UP000245119">
    <property type="component" value="Linkage Group LG11"/>
</dbReference>
<keyword evidence="4 5" id="KW-0472">Membrane</keyword>
<dbReference type="Gene3D" id="1.20.58.390">
    <property type="entry name" value="Neurotransmitter-gated ion-channel transmembrane domain"/>
    <property type="match status" value="1"/>
</dbReference>
<feature type="domain" description="Neurotransmitter-gated ion-channel ligand-binding" evidence="6">
    <location>
        <begin position="15"/>
        <end position="208"/>
    </location>
</feature>
<dbReference type="PANTHER" id="PTHR18945">
    <property type="entry name" value="NEUROTRANSMITTER GATED ION CHANNEL"/>
    <property type="match status" value="1"/>
</dbReference>
<keyword evidence="3 5" id="KW-1133">Transmembrane helix</keyword>
<dbReference type="PRINTS" id="PR00252">
    <property type="entry name" value="NRIONCHANNEL"/>
</dbReference>
<comment type="caution">
    <text evidence="8">The sequence shown here is derived from an EMBL/GenBank/DDBJ whole genome shotgun (WGS) entry which is preliminary data.</text>
</comment>
<dbReference type="STRING" id="400727.A0A2T7NKH1"/>
<dbReference type="InterPro" id="IPR036719">
    <property type="entry name" value="Neuro-gated_channel_TM_sf"/>
</dbReference>
<dbReference type="InterPro" id="IPR006202">
    <property type="entry name" value="Neur_chan_lig-bd"/>
</dbReference>
<gene>
    <name evidence="8" type="ORF">C0Q70_17469</name>
</gene>
<name>A0A2T7NKH1_POMCA</name>
<dbReference type="InterPro" id="IPR038050">
    <property type="entry name" value="Neuro_actylchol_rec"/>
</dbReference>
<evidence type="ECO:0000259" key="6">
    <source>
        <dbReference type="Pfam" id="PF02931"/>
    </source>
</evidence>
<comment type="subcellular location">
    <subcellularLocation>
        <location evidence="1">Membrane</location>
        <topology evidence="1">Multi-pass membrane protein</topology>
    </subcellularLocation>
</comment>
<dbReference type="Pfam" id="PF02932">
    <property type="entry name" value="Neur_chan_memb"/>
    <property type="match status" value="1"/>
</dbReference>
<keyword evidence="9" id="KW-1185">Reference proteome</keyword>
<dbReference type="GO" id="GO:0005230">
    <property type="term" value="F:extracellular ligand-gated monoatomic ion channel activity"/>
    <property type="evidence" value="ECO:0007669"/>
    <property type="project" value="InterPro"/>
</dbReference>
<feature type="domain" description="Neurotransmitter-gated ion-channel transmembrane" evidence="7">
    <location>
        <begin position="215"/>
        <end position="263"/>
    </location>
</feature>
<feature type="transmembrane region" description="Helical" evidence="5">
    <location>
        <begin position="389"/>
        <end position="414"/>
    </location>
</feature>
<feature type="transmembrane region" description="Helical" evidence="5">
    <location>
        <begin position="240"/>
        <end position="261"/>
    </location>
</feature>
<dbReference type="CDD" id="cd19051">
    <property type="entry name" value="LGIC_TM_cation"/>
    <property type="match status" value="1"/>
</dbReference>
<sequence>MATQSQAATKEDYNNLMDFLFKDYRKEVRPVDPDFNLTIIFIKFSLFSIIDMNEQGQTMKTNALLDVVWSDKDLNWTAEEFGGIHSILVKQNKLWLPDIVVDNTVTPQTELGYKNRQVRVFWFGYQDWQPTGVFETSCDIDVTYFPFDTQLCPPQTRCISSSTILNPVLLDNFSPDGIWDVVNTSAQNKEAENKKARIVFSLQLKRRPTFYVLNIILPVMFLAMTSSLVFALPAESGEKMSLSITVLLAFAVYLTLVTDAMPRPRYSQKALQQVSIAHGVCVVIDGIDGHERCAVSIHLKAPPQAIGQASRQDQRLPVITEIKRSSQDDEAVSTIDIHRKHKNKTTAVVPYDNNQEADDSRCGSALSSQRSAQVSDVSGQQSAETLSTLLFYFSLLFLVIKTIVFIIILVVGGARQEENTRFT</sequence>
<dbReference type="FunFam" id="2.70.170.10:FF:000028">
    <property type="entry name" value="AcetylCholine Receptor"/>
    <property type="match status" value="1"/>
</dbReference>
<protein>
    <recommendedName>
        <fullName evidence="10">Neurotransmitter-gated ion-channel ligand-binding domain-containing protein</fullName>
    </recommendedName>
</protein>
<keyword evidence="5" id="KW-0407">Ion channel</keyword>
<dbReference type="Gene3D" id="2.70.170.10">
    <property type="entry name" value="Neurotransmitter-gated ion-channel ligand-binding domain"/>
    <property type="match status" value="1"/>
</dbReference>
<dbReference type="OrthoDB" id="6160691at2759"/>
<keyword evidence="5" id="KW-0813">Transport</keyword>
<dbReference type="Pfam" id="PF02931">
    <property type="entry name" value="Neur_chan_LBD"/>
    <property type="match status" value="1"/>
</dbReference>
<evidence type="ECO:0000256" key="2">
    <source>
        <dbReference type="ARBA" id="ARBA00022692"/>
    </source>
</evidence>
<dbReference type="SUPFAM" id="SSF90112">
    <property type="entry name" value="Neurotransmitter-gated ion-channel transmembrane pore"/>
    <property type="match status" value="1"/>
</dbReference>
<evidence type="ECO:0000313" key="8">
    <source>
        <dbReference type="EMBL" id="PVD21670.1"/>
    </source>
</evidence>
<dbReference type="InterPro" id="IPR006201">
    <property type="entry name" value="Neur_channel"/>
</dbReference>
<accession>A0A2T7NKH1</accession>
<evidence type="ECO:0008006" key="10">
    <source>
        <dbReference type="Google" id="ProtNLM"/>
    </source>
</evidence>
<proteinExistence type="inferred from homology"/>
<dbReference type="InterPro" id="IPR018000">
    <property type="entry name" value="Neurotransmitter_ion_chnl_CS"/>
</dbReference>
<keyword evidence="2 5" id="KW-0812">Transmembrane</keyword>
<dbReference type="EMBL" id="PZQS01000011">
    <property type="protein sequence ID" value="PVD21670.1"/>
    <property type="molecule type" value="Genomic_DNA"/>
</dbReference>
<dbReference type="CDD" id="cd18989">
    <property type="entry name" value="LGIC_ECD_cation"/>
    <property type="match status" value="1"/>
</dbReference>
<comment type="similarity">
    <text evidence="5">Belongs to the ligand-gated ion channel (TC 1.A.9) family.</text>
</comment>
<evidence type="ECO:0000256" key="3">
    <source>
        <dbReference type="ARBA" id="ARBA00022989"/>
    </source>
</evidence>
<evidence type="ECO:0000256" key="4">
    <source>
        <dbReference type="ARBA" id="ARBA00023136"/>
    </source>
</evidence>
<dbReference type="InterPro" id="IPR036734">
    <property type="entry name" value="Neur_chan_lig-bd_sf"/>
</dbReference>
<dbReference type="AlphaFoldDB" id="A0A2T7NKH1"/>
<evidence type="ECO:0000256" key="5">
    <source>
        <dbReference type="RuleBase" id="RU000687"/>
    </source>
</evidence>
<organism evidence="8 9">
    <name type="scientific">Pomacea canaliculata</name>
    <name type="common">Golden apple snail</name>
    <dbReference type="NCBI Taxonomy" id="400727"/>
    <lineage>
        <taxon>Eukaryota</taxon>
        <taxon>Metazoa</taxon>
        <taxon>Spiralia</taxon>
        <taxon>Lophotrochozoa</taxon>
        <taxon>Mollusca</taxon>
        <taxon>Gastropoda</taxon>
        <taxon>Caenogastropoda</taxon>
        <taxon>Architaenioglossa</taxon>
        <taxon>Ampullarioidea</taxon>
        <taxon>Ampullariidae</taxon>
        <taxon>Pomacea</taxon>
    </lineage>
</organism>